<proteinExistence type="predicted"/>
<keyword evidence="1" id="KW-0472">Membrane</keyword>
<feature type="transmembrane region" description="Helical" evidence="1">
    <location>
        <begin position="341"/>
        <end position="357"/>
    </location>
</feature>
<evidence type="ECO:0000313" key="3">
    <source>
        <dbReference type="Proteomes" id="UP000051291"/>
    </source>
</evidence>
<reference evidence="2 3" key="1">
    <citation type="journal article" date="2015" name="Genome Announc.">
        <title>Expanding the biotechnology potential of lactobacilli through comparative genomics of 213 strains and associated genera.</title>
        <authorList>
            <person name="Sun Z."/>
            <person name="Harris H.M."/>
            <person name="McCann A."/>
            <person name="Guo C."/>
            <person name="Argimon S."/>
            <person name="Zhang W."/>
            <person name="Yang X."/>
            <person name="Jeffery I.B."/>
            <person name="Cooney J.C."/>
            <person name="Kagawa T.F."/>
            <person name="Liu W."/>
            <person name="Song Y."/>
            <person name="Salvetti E."/>
            <person name="Wrobel A."/>
            <person name="Rasinkangas P."/>
            <person name="Parkhill J."/>
            <person name="Rea M.C."/>
            <person name="O'Sullivan O."/>
            <person name="Ritari J."/>
            <person name="Douillard F.P."/>
            <person name="Paul Ross R."/>
            <person name="Yang R."/>
            <person name="Briner A.E."/>
            <person name="Felis G.E."/>
            <person name="de Vos W.M."/>
            <person name="Barrangou R."/>
            <person name="Klaenhammer T.R."/>
            <person name="Caufield P.W."/>
            <person name="Cui Y."/>
            <person name="Zhang H."/>
            <person name="O'Toole P.W."/>
        </authorList>
    </citation>
    <scope>NUCLEOTIDE SEQUENCE [LARGE SCALE GENOMIC DNA]</scope>
    <source>
        <strain evidence="2 3">DSM 20653</strain>
    </source>
</reference>
<name>A0A0R1ZD00_9LACO</name>
<feature type="transmembrane region" description="Helical" evidence="1">
    <location>
        <begin position="109"/>
        <end position="127"/>
    </location>
</feature>
<feature type="transmembrane region" description="Helical" evidence="1">
    <location>
        <begin position="41"/>
        <end position="58"/>
    </location>
</feature>
<dbReference type="Proteomes" id="UP000051291">
    <property type="component" value="Unassembled WGS sequence"/>
</dbReference>
<feature type="transmembrane region" description="Helical" evidence="1">
    <location>
        <begin position="220"/>
        <end position="239"/>
    </location>
</feature>
<keyword evidence="1" id="KW-0812">Transmembrane</keyword>
<organism evidence="2 3">
    <name type="scientific">Ligilactobacillus araffinosus DSM 20653</name>
    <dbReference type="NCBI Taxonomy" id="1423820"/>
    <lineage>
        <taxon>Bacteria</taxon>
        <taxon>Bacillati</taxon>
        <taxon>Bacillota</taxon>
        <taxon>Bacilli</taxon>
        <taxon>Lactobacillales</taxon>
        <taxon>Lactobacillaceae</taxon>
        <taxon>Ligilactobacillus</taxon>
    </lineage>
</organism>
<feature type="transmembrane region" description="Helical" evidence="1">
    <location>
        <begin position="16"/>
        <end position="35"/>
    </location>
</feature>
<evidence type="ECO:0000313" key="2">
    <source>
        <dbReference type="EMBL" id="KRM52609.1"/>
    </source>
</evidence>
<dbReference type="AlphaFoldDB" id="A0A0R1ZD00"/>
<gene>
    <name evidence="2" type="ORF">FC64_GL000360</name>
</gene>
<accession>A0A0R1ZD00</accession>
<sequence>MDTIVNERKQNLGEKVYLIALVFGISGSLLLGTMFSWAPHAIYLIRIGIILCIAKSLFIDRYTLKQLGAYVICLGAAILSYDAARHDMLLIIPFIFAAKDVNFKKIMRVYFITVLALLLVVNISALMGKIPNLVFWRDGKPRTSYGFTYPTLEAAHIFYFILAYTVFKKFKLNLIEDIAIAVAGWFIISKANARLDGYLTFTLLFILIFRKPIFKLLNKINNFIPAIAVVILIIGYIFLARNYNSINPNEFNLNNILSNRLYLTQQGLLRYPICLFGNHVQMQGFGGYAGLAMTQNSWMVKNYFYIDSSFIQTLLINGLVLFIVMIVVFSYLTYKSMSEKRYSFVIAMLLLTIAGLIESFTIQLSYDIFVVMILADISFGVKERNGKNE</sequence>
<dbReference type="RefSeq" id="WP_057906501.1">
    <property type="nucleotide sequence ID" value="NZ_AYYZ01000017.1"/>
</dbReference>
<dbReference type="EMBL" id="AYYZ01000017">
    <property type="protein sequence ID" value="KRM52609.1"/>
    <property type="molecule type" value="Genomic_DNA"/>
</dbReference>
<dbReference type="STRING" id="1423820.FC64_GL000360"/>
<evidence type="ECO:0008006" key="4">
    <source>
        <dbReference type="Google" id="ProtNLM"/>
    </source>
</evidence>
<dbReference type="PATRIC" id="fig|1423820.4.peg.359"/>
<protein>
    <recommendedName>
        <fullName evidence="4">Polysaccharide polymerase</fullName>
    </recommendedName>
</protein>
<evidence type="ECO:0000256" key="1">
    <source>
        <dbReference type="SAM" id="Phobius"/>
    </source>
</evidence>
<feature type="transmembrane region" description="Helical" evidence="1">
    <location>
        <begin position="310"/>
        <end position="334"/>
    </location>
</feature>
<comment type="caution">
    <text evidence="2">The sequence shown here is derived from an EMBL/GenBank/DDBJ whole genome shotgun (WGS) entry which is preliminary data.</text>
</comment>
<keyword evidence="1" id="KW-1133">Transmembrane helix</keyword>
<keyword evidence="3" id="KW-1185">Reference proteome</keyword>
<feature type="transmembrane region" description="Helical" evidence="1">
    <location>
        <begin position="147"/>
        <end position="167"/>
    </location>
</feature>